<proteinExistence type="predicted"/>
<name>A0ABD3F494_9STRA</name>
<feature type="transmembrane region" description="Helical" evidence="1">
    <location>
        <begin position="169"/>
        <end position="190"/>
    </location>
</feature>
<dbReference type="Proteomes" id="UP001632037">
    <property type="component" value="Unassembled WGS sequence"/>
</dbReference>
<protein>
    <submittedName>
        <fullName evidence="2">Uncharacterized protein</fullName>
    </submittedName>
</protein>
<evidence type="ECO:0000313" key="3">
    <source>
        <dbReference type="Proteomes" id="UP001632037"/>
    </source>
</evidence>
<dbReference type="AlphaFoldDB" id="A0ABD3F494"/>
<feature type="transmembrane region" description="Helical" evidence="1">
    <location>
        <begin position="117"/>
        <end position="137"/>
    </location>
</feature>
<gene>
    <name evidence="2" type="ORF">V7S43_013396</name>
</gene>
<evidence type="ECO:0000313" key="2">
    <source>
        <dbReference type="EMBL" id="KAL3661637.1"/>
    </source>
</evidence>
<comment type="caution">
    <text evidence="2">The sequence shown here is derived from an EMBL/GenBank/DDBJ whole genome shotgun (WGS) entry which is preliminary data.</text>
</comment>
<keyword evidence="1" id="KW-1133">Transmembrane helix</keyword>
<reference evidence="2 3" key="1">
    <citation type="submission" date="2024-09" db="EMBL/GenBank/DDBJ databases">
        <title>Genome sequencing and assembly of Phytophthora oleae, isolate VK10A, causative agent of rot of olive drupes.</title>
        <authorList>
            <person name="Conti Taguali S."/>
            <person name="Riolo M."/>
            <person name="La Spada F."/>
            <person name="Cacciola S.O."/>
            <person name="Dionisio G."/>
        </authorList>
    </citation>
    <scope>NUCLEOTIDE SEQUENCE [LARGE SCALE GENOMIC DNA]</scope>
    <source>
        <strain evidence="2 3">VK10A</strain>
    </source>
</reference>
<feature type="transmembrane region" description="Helical" evidence="1">
    <location>
        <begin position="87"/>
        <end position="110"/>
    </location>
</feature>
<keyword evidence="1" id="KW-0472">Membrane</keyword>
<keyword evidence="1" id="KW-0812">Transmembrane</keyword>
<keyword evidence="3" id="KW-1185">Reference proteome</keyword>
<sequence>MTSSVKGAPYYMTFRLFDMRSGTEADCSDPVKCEAAGKIGGWGKFISSDKSHQFNSAYVANGTEFGLFIYESHEIRTVRSVFDWETLVSNLSVGLLLIRWVVALVSLHLGAFRGKSLWYSGGIGCVSGAGSFTYFPLMSLPRFKMTLTAFWTVGCRFQGQQSGLAESWFVMYPAIAHFVFIYYSVVNTLGKLLRVE</sequence>
<accession>A0ABD3F494</accession>
<organism evidence="2 3">
    <name type="scientific">Phytophthora oleae</name>
    <dbReference type="NCBI Taxonomy" id="2107226"/>
    <lineage>
        <taxon>Eukaryota</taxon>
        <taxon>Sar</taxon>
        <taxon>Stramenopiles</taxon>
        <taxon>Oomycota</taxon>
        <taxon>Peronosporomycetes</taxon>
        <taxon>Peronosporales</taxon>
        <taxon>Peronosporaceae</taxon>
        <taxon>Phytophthora</taxon>
    </lineage>
</organism>
<dbReference type="EMBL" id="JBIMZQ010000035">
    <property type="protein sequence ID" value="KAL3661637.1"/>
    <property type="molecule type" value="Genomic_DNA"/>
</dbReference>
<evidence type="ECO:0000256" key="1">
    <source>
        <dbReference type="SAM" id="Phobius"/>
    </source>
</evidence>